<dbReference type="InterPro" id="IPR027417">
    <property type="entry name" value="P-loop_NTPase"/>
</dbReference>
<accession>A0A8H8UGP8</accession>
<reference evidence="1 2" key="1">
    <citation type="submission" date="2018-05" db="EMBL/GenBank/DDBJ databases">
        <title>Genome sequencing and assembly of the regulated plant pathogen Lachnellula willkommii and related sister species for the development of diagnostic species identification markers.</title>
        <authorList>
            <person name="Giroux E."/>
            <person name="Bilodeau G."/>
        </authorList>
    </citation>
    <scope>NUCLEOTIDE SEQUENCE [LARGE SCALE GENOMIC DNA]</scope>
    <source>
        <strain evidence="1 2">CBS 160.35</strain>
    </source>
</reference>
<protein>
    <recommendedName>
        <fullName evidence="3">Gluconokinase</fullName>
    </recommendedName>
</protein>
<name>A0A8H8UGP8_9HELO</name>
<evidence type="ECO:0008006" key="3">
    <source>
        <dbReference type="Google" id="ProtNLM"/>
    </source>
</evidence>
<evidence type="ECO:0000313" key="2">
    <source>
        <dbReference type="Proteomes" id="UP000443090"/>
    </source>
</evidence>
<dbReference type="AlphaFoldDB" id="A0A8H8UGP8"/>
<dbReference type="Gene3D" id="3.40.50.300">
    <property type="entry name" value="P-loop containing nucleotide triphosphate hydrolases"/>
    <property type="match status" value="1"/>
</dbReference>
<keyword evidence="2" id="KW-1185">Reference proteome</keyword>
<dbReference type="EMBL" id="QGMI01000074">
    <property type="protein sequence ID" value="TVY47782.1"/>
    <property type="molecule type" value="Genomic_DNA"/>
</dbReference>
<dbReference type="Proteomes" id="UP000443090">
    <property type="component" value="Unassembled WGS sequence"/>
</dbReference>
<comment type="caution">
    <text evidence="1">The sequence shown here is derived from an EMBL/GenBank/DDBJ whole genome shotgun (WGS) entry which is preliminary data.</text>
</comment>
<sequence length="130" mass="14657">MRRAGFLSSANEPDRELEVEIPKRLDMNCVALITCSAMRKPARDAVRDIMLAHSIKTTFVIMHVTTETLSGRALGAEEPEMAKRIMGEKIADIEEPLEEEKDVILIDSIHDIDTSFFEILEGIRRQLAGF</sequence>
<evidence type="ECO:0000313" key="1">
    <source>
        <dbReference type="EMBL" id="TVY47782.1"/>
    </source>
</evidence>
<proteinExistence type="predicted"/>
<organism evidence="1 2">
    <name type="scientific">Lachnellula occidentalis</name>
    <dbReference type="NCBI Taxonomy" id="215460"/>
    <lineage>
        <taxon>Eukaryota</taxon>
        <taxon>Fungi</taxon>
        <taxon>Dikarya</taxon>
        <taxon>Ascomycota</taxon>
        <taxon>Pezizomycotina</taxon>
        <taxon>Leotiomycetes</taxon>
        <taxon>Helotiales</taxon>
        <taxon>Lachnaceae</taxon>
        <taxon>Lachnellula</taxon>
    </lineage>
</organism>
<gene>
    <name evidence="1" type="ORF">LOCC1_G006320</name>
</gene>
<dbReference type="OrthoDB" id="3533051at2759"/>